<dbReference type="InterPro" id="IPR005846">
    <property type="entry name" value="A-D-PHexomutase_a/b/a-III"/>
</dbReference>
<dbReference type="FunFam" id="3.40.120.10:FF:000006">
    <property type="entry name" value="Phosphoglucomutase PgmA"/>
    <property type="match status" value="1"/>
</dbReference>
<reference evidence="18" key="1">
    <citation type="submission" date="2021-10" db="EMBL/GenBank/DDBJ databases">
        <title>Tropical sea cucumber genome reveals ecological adaptation and Cuvierian tubules defense mechanism.</title>
        <authorList>
            <person name="Chen T."/>
        </authorList>
    </citation>
    <scope>NUCLEOTIDE SEQUENCE</scope>
    <source>
        <strain evidence="18">Nanhai2018</strain>
        <tissue evidence="18">Muscle</tissue>
    </source>
</reference>
<dbReference type="Gene3D" id="3.30.310.50">
    <property type="entry name" value="Alpha-D-phosphohexomutase, C-terminal domain"/>
    <property type="match status" value="1"/>
</dbReference>
<dbReference type="Gene3D" id="3.40.120.10">
    <property type="entry name" value="Alpha-D-Glucose-1,6-Bisphosphate, subunit A, domain 3"/>
    <property type="match status" value="3"/>
</dbReference>
<feature type="domain" description="Alpha-D-phosphohexomutase alpha/beta/alpha" evidence="17">
    <location>
        <begin position="303"/>
        <end position="416"/>
    </location>
</feature>
<dbReference type="FunFam" id="3.40.120.10:FF:000005">
    <property type="entry name" value="Phosphoglucomutase 5"/>
    <property type="match status" value="1"/>
</dbReference>
<keyword evidence="5" id="KW-0313">Glucose metabolism</keyword>
<dbReference type="GO" id="GO:0000287">
    <property type="term" value="F:magnesium ion binding"/>
    <property type="evidence" value="ECO:0007669"/>
    <property type="project" value="InterPro"/>
</dbReference>
<dbReference type="Pfam" id="PF02880">
    <property type="entry name" value="PGM_PMM_III"/>
    <property type="match status" value="1"/>
</dbReference>
<evidence type="ECO:0000259" key="17">
    <source>
        <dbReference type="Pfam" id="PF02880"/>
    </source>
</evidence>
<evidence type="ECO:0000256" key="9">
    <source>
        <dbReference type="ARBA" id="ARBA00023235"/>
    </source>
</evidence>
<dbReference type="EC" id="5.4.2.2" evidence="4"/>
<dbReference type="InterPro" id="IPR045244">
    <property type="entry name" value="PGM"/>
</dbReference>
<dbReference type="InterPro" id="IPR016066">
    <property type="entry name" value="A-D-PHexomutase_CS"/>
</dbReference>
<comment type="catalytic activity">
    <reaction evidence="12">
        <text>O-phospho-L-seryl-[protein] + alpha-D-glucose 1-phosphate = alpha-D-glucose 1,6-bisphosphate + L-seryl-[protein]</text>
        <dbReference type="Rhea" id="RHEA:68748"/>
        <dbReference type="Rhea" id="RHEA-COMP:9863"/>
        <dbReference type="Rhea" id="RHEA-COMP:11604"/>
        <dbReference type="ChEBI" id="CHEBI:29999"/>
        <dbReference type="ChEBI" id="CHEBI:58392"/>
        <dbReference type="ChEBI" id="CHEBI:58601"/>
        <dbReference type="ChEBI" id="CHEBI:83421"/>
    </reaction>
</comment>
<evidence type="ECO:0000256" key="12">
    <source>
        <dbReference type="ARBA" id="ARBA00049409"/>
    </source>
</evidence>
<accession>A0A9Q1C9Q2</accession>
<evidence type="ECO:0000259" key="16">
    <source>
        <dbReference type="Pfam" id="PF02879"/>
    </source>
</evidence>
<protein>
    <recommendedName>
        <fullName evidence="4">phosphoglucomutase (alpha-D-glucose-1,6-bisphosphate-dependent)</fullName>
        <ecNumber evidence="4">5.4.2.2</ecNumber>
    </recommendedName>
</protein>
<evidence type="ECO:0000256" key="11">
    <source>
        <dbReference type="ARBA" id="ARBA00049318"/>
    </source>
</evidence>
<dbReference type="PROSITE" id="PS00710">
    <property type="entry name" value="PGM_PMM"/>
    <property type="match status" value="1"/>
</dbReference>
<dbReference type="SUPFAM" id="SSF53738">
    <property type="entry name" value="Phosphoglucomutase, first 3 domains"/>
    <property type="match status" value="3"/>
</dbReference>
<feature type="region of interest" description="Disordered" evidence="14">
    <location>
        <begin position="1"/>
        <end position="23"/>
    </location>
</feature>
<comment type="cofactor">
    <cofactor evidence="2">
        <name>Mg(2+)</name>
        <dbReference type="ChEBI" id="CHEBI:18420"/>
    </cofactor>
</comment>
<dbReference type="FunFam" id="3.40.120.10:FF:000004">
    <property type="entry name" value="Phosphoglucomutase 5"/>
    <property type="match status" value="1"/>
</dbReference>
<dbReference type="Pfam" id="PF24947">
    <property type="entry name" value="PGM1_C_vert_fung"/>
    <property type="match status" value="1"/>
</dbReference>
<dbReference type="PRINTS" id="PR00509">
    <property type="entry name" value="PGMPMM"/>
</dbReference>
<evidence type="ECO:0000256" key="2">
    <source>
        <dbReference type="ARBA" id="ARBA00001946"/>
    </source>
</evidence>
<evidence type="ECO:0000313" key="18">
    <source>
        <dbReference type="EMBL" id="KAJ8040942.1"/>
    </source>
</evidence>
<evidence type="ECO:0000256" key="1">
    <source>
        <dbReference type="ARBA" id="ARBA00000443"/>
    </source>
</evidence>
<keyword evidence="6" id="KW-0597">Phosphoprotein</keyword>
<evidence type="ECO:0000256" key="14">
    <source>
        <dbReference type="SAM" id="MobiDB-lite"/>
    </source>
</evidence>
<feature type="domain" description="Alpha-D-phosphohexomutase alpha/beta/alpha" evidence="16">
    <location>
        <begin position="193"/>
        <end position="297"/>
    </location>
</feature>
<evidence type="ECO:0000256" key="7">
    <source>
        <dbReference type="ARBA" id="ARBA00022723"/>
    </source>
</evidence>
<dbReference type="GO" id="GO:0004614">
    <property type="term" value="F:phosphoglucomutase activity"/>
    <property type="evidence" value="ECO:0007669"/>
    <property type="project" value="UniProtKB-EC"/>
</dbReference>
<evidence type="ECO:0000256" key="10">
    <source>
        <dbReference type="ARBA" id="ARBA00023277"/>
    </source>
</evidence>
<comment type="catalytic activity">
    <reaction evidence="1">
        <text>alpha-D-glucose 1-phosphate = alpha-D-glucose 6-phosphate</text>
        <dbReference type="Rhea" id="RHEA:23536"/>
        <dbReference type="ChEBI" id="CHEBI:58225"/>
        <dbReference type="ChEBI" id="CHEBI:58601"/>
        <dbReference type="EC" id="5.4.2.2"/>
    </reaction>
</comment>
<dbReference type="Pfam" id="PF02879">
    <property type="entry name" value="PGM_PMM_II"/>
    <property type="match status" value="1"/>
</dbReference>
<dbReference type="GO" id="GO:0005829">
    <property type="term" value="C:cytosol"/>
    <property type="evidence" value="ECO:0007669"/>
    <property type="project" value="TreeGrafter"/>
</dbReference>
<evidence type="ECO:0000259" key="15">
    <source>
        <dbReference type="Pfam" id="PF02878"/>
    </source>
</evidence>
<proteinExistence type="inferred from homology"/>
<feature type="domain" description="Alpha-D-phosphohexomutase alpha/beta/alpha" evidence="15">
    <location>
        <begin position="16"/>
        <end position="157"/>
    </location>
</feature>
<dbReference type="PANTHER" id="PTHR22573:SF2">
    <property type="entry name" value="PHOSPHOGLUCOMUTASE"/>
    <property type="match status" value="1"/>
</dbReference>
<evidence type="ECO:0000256" key="4">
    <source>
        <dbReference type="ARBA" id="ARBA00012728"/>
    </source>
</evidence>
<dbReference type="SUPFAM" id="SSF55957">
    <property type="entry name" value="Phosphoglucomutase, C-terminal domain"/>
    <property type="match status" value="1"/>
</dbReference>
<dbReference type="FunFam" id="3.30.310.50:FF:000002">
    <property type="entry name" value="Phosphoglucomutase 5"/>
    <property type="match status" value="1"/>
</dbReference>
<name>A0A9Q1C9Q2_HOLLE</name>
<evidence type="ECO:0000256" key="6">
    <source>
        <dbReference type="ARBA" id="ARBA00022553"/>
    </source>
</evidence>
<keyword evidence="19" id="KW-1185">Reference proteome</keyword>
<dbReference type="InterPro" id="IPR005841">
    <property type="entry name" value="Alpha-D-phosphohexomutase_SF"/>
</dbReference>
<dbReference type="PANTHER" id="PTHR22573">
    <property type="entry name" value="PHOSPHOHEXOMUTASE FAMILY MEMBER"/>
    <property type="match status" value="1"/>
</dbReference>
<keyword evidence="8 13" id="KW-0460">Magnesium</keyword>
<comment type="catalytic activity">
    <reaction evidence="11">
        <text>alpha-D-glucose 1,6-bisphosphate + L-seryl-[protein] = O-phospho-L-seryl-[protein] + alpha-D-glucose 6-phosphate</text>
        <dbReference type="Rhea" id="RHEA:68752"/>
        <dbReference type="Rhea" id="RHEA-COMP:9863"/>
        <dbReference type="Rhea" id="RHEA-COMP:11604"/>
        <dbReference type="ChEBI" id="CHEBI:29999"/>
        <dbReference type="ChEBI" id="CHEBI:58225"/>
        <dbReference type="ChEBI" id="CHEBI:58392"/>
        <dbReference type="ChEBI" id="CHEBI:83421"/>
    </reaction>
</comment>
<keyword evidence="10" id="KW-0119">Carbohydrate metabolism</keyword>
<dbReference type="InterPro" id="IPR016055">
    <property type="entry name" value="A-D-PHexomutase_a/b/a-I/II/III"/>
</dbReference>
<dbReference type="CDD" id="cd03085">
    <property type="entry name" value="PGM1"/>
    <property type="match status" value="1"/>
</dbReference>
<dbReference type="AlphaFoldDB" id="A0A9Q1C9Q2"/>
<sequence>MSLRSETVPTAPFEGQKPGTSGLRKKTTIFQQPHYTENFVQSTFAALGMDVKGSTLIVGGDGRFFMKNAVDIIIKMAAANGVVRKLIIGKDGLFSTPAVSCVIRKRQATGGIILTASHNPGGADGDFGIKYNISNGGPAPEKITNLIFENTKTITEYKICRGVEVDISKVGTTEFTVDDKPYTVEVIDPVTDYVLLMKEIFDFEAIRQFLHGGTKIIINAMHGVMGIYAKQIFLNEIGLPADSCVNCEPKDDFGGHHPDPNLTYAADLVDLLKKGIHGFGAAFDGDGDRNMILGKNGFFVSPSDSVAVIAANTQHIPYFKKSGVKGFARSMPTGASLDRVAAKAGLDCYEVPTGWKFFGNLMDAGKVSLCGEESYGTGSDHIREKDGCWAVLAWLSILASRKQSVEEVLMDHWSTYGRNFFTRWDYEGVEADKANDMMTHLRTLVDATQTPDFIGKNFTQDGKTYIISEADDFEYTDPIDHSVSKNQGVRIITKDGSRIIFRLSGTSSSGAAIRMYIDNYLNDSSKFGLDAQEALKPFIKIALEISKLKEFTGRDAPTVIT</sequence>
<dbReference type="NCBIfam" id="NF005737">
    <property type="entry name" value="PRK07564.1-1"/>
    <property type="match status" value="1"/>
</dbReference>
<evidence type="ECO:0000256" key="8">
    <source>
        <dbReference type="ARBA" id="ARBA00022842"/>
    </source>
</evidence>
<dbReference type="OrthoDB" id="2291at2759"/>
<dbReference type="Proteomes" id="UP001152320">
    <property type="component" value="Chromosome 6"/>
</dbReference>
<comment type="caution">
    <text evidence="18">The sequence shown here is derived from an EMBL/GenBank/DDBJ whole genome shotgun (WGS) entry which is preliminary data.</text>
</comment>
<organism evidence="18 19">
    <name type="scientific">Holothuria leucospilota</name>
    <name type="common">Black long sea cucumber</name>
    <name type="synonym">Mertensiothuria leucospilota</name>
    <dbReference type="NCBI Taxonomy" id="206669"/>
    <lineage>
        <taxon>Eukaryota</taxon>
        <taxon>Metazoa</taxon>
        <taxon>Echinodermata</taxon>
        <taxon>Eleutherozoa</taxon>
        <taxon>Echinozoa</taxon>
        <taxon>Holothuroidea</taxon>
        <taxon>Aspidochirotacea</taxon>
        <taxon>Aspidochirotida</taxon>
        <taxon>Holothuriidae</taxon>
        <taxon>Holothuria</taxon>
    </lineage>
</organism>
<dbReference type="Pfam" id="PF02878">
    <property type="entry name" value="PGM_PMM_I"/>
    <property type="match status" value="1"/>
</dbReference>
<dbReference type="GO" id="GO:0006006">
    <property type="term" value="P:glucose metabolic process"/>
    <property type="evidence" value="ECO:0007669"/>
    <property type="project" value="UniProtKB-KW"/>
</dbReference>
<dbReference type="InterPro" id="IPR005845">
    <property type="entry name" value="A-D-PHexomutase_a/b/a-II"/>
</dbReference>
<evidence type="ECO:0000256" key="13">
    <source>
        <dbReference type="RuleBase" id="RU004326"/>
    </source>
</evidence>
<dbReference type="EMBL" id="JAIZAY010000006">
    <property type="protein sequence ID" value="KAJ8040942.1"/>
    <property type="molecule type" value="Genomic_DNA"/>
</dbReference>
<comment type="similarity">
    <text evidence="3 13">Belongs to the phosphohexose mutase family.</text>
</comment>
<gene>
    <name evidence="18" type="ORF">HOLleu_15403</name>
</gene>
<evidence type="ECO:0000256" key="3">
    <source>
        <dbReference type="ARBA" id="ARBA00010231"/>
    </source>
</evidence>
<evidence type="ECO:0000313" key="19">
    <source>
        <dbReference type="Proteomes" id="UP001152320"/>
    </source>
</evidence>
<evidence type="ECO:0000256" key="5">
    <source>
        <dbReference type="ARBA" id="ARBA00022526"/>
    </source>
</evidence>
<dbReference type="InterPro" id="IPR036900">
    <property type="entry name" value="A-D-PHexomutase_C_sf"/>
</dbReference>
<keyword evidence="9" id="KW-0413">Isomerase</keyword>
<keyword evidence="7 13" id="KW-0479">Metal-binding</keyword>
<dbReference type="InterPro" id="IPR005844">
    <property type="entry name" value="A-D-PHexomutase_a/b/a-I"/>
</dbReference>